<evidence type="ECO:0000256" key="1">
    <source>
        <dbReference type="SAM" id="Phobius"/>
    </source>
</evidence>
<name>A0A6B2H2Y2_9BACT</name>
<proteinExistence type="predicted"/>
<dbReference type="RefSeq" id="WP_162345022.1">
    <property type="nucleotide sequence ID" value="NZ_JAAEAA010000003.1"/>
</dbReference>
<feature type="transmembrane region" description="Helical" evidence="1">
    <location>
        <begin position="16"/>
        <end position="35"/>
    </location>
</feature>
<evidence type="ECO:0000313" key="2">
    <source>
        <dbReference type="EMBL" id="NDK54976.1"/>
    </source>
</evidence>
<dbReference type="SUPFAM" id="SSF82185">
    <property type="entry name" value="Histone H3 K4-specific methyltransferase SET7/9 N-terminal domain"/>
    <property type="match status" value="1"/>
</dbReference>
<gene>
    <name evidence="2" type="ORF">GWO68_03505</name>
</gene>
<protein>
    <submittedName>
        <fullName evidence="2">Uncharacterized protein</fullName>
    </submittedName>
</protein>
<accession>A0A6B2H2Y2</accession>
<dbReference type="Gene3D" id="2.20.110.10">
    <property type="entry name" value="Histone H3 K4-specific methyltransferase SET7/9 N-terminal domain"/>
    <property type="match status" value="1"/>
</dbReference>
<organism evidence="2 3">
    <name type="scientific">Pontibacter fetidus</name>
    <dbReference type="NCBI Taxonomy" id="2700082"/>
    <lineage>
        <taxon>Bacteria</taxon>
        <taxon>Pseudomonadati</taxon>
        <taxon>Bacteroidota</taxon>
        <taxon>Cytophagia</taxon>
        <taxon>Cytophagales</taxon>
        <taxon>Hymenobacteraceae</taxon>
        <taxon>Pontibacter</taxon>
    </lineage>
</organism>
<keyword evidence="1" id="KW-0472">Membrane</keyword>
<sequence>MKHRKPYKIFKNQTNLYIFLVVAVLLLIVSSFHYLTNYTVYWSQPAVKRLTQIGSTTFELLDYQQSPNRCWHGHENENLYLFYVSSTDRNSIIEFLENFKSLNYCYTLIFFQRDKVIEKNWKEAVYMKAPNIVPPARAFASSFYEQYSYSLADLVNRKPHGKFTVYHPRKELFIEMDYVNGVAEGKKIIYKDDYKIEEVWQNNELVAIDTIR</sequence>
<comment type="caution">
    <text evidence="2">The sequence shown here is derived from an EMBL/GenBank/DDBJ whole genome shotgun (WGS) entry which is preliminary data.</text>
</comment>
<keyword evidence="1" id="KW-0812">Transmembrane</keyword>
<evidence type="ECO:0000313" key="3">
    <source>
        <dbReference type="Proteomes" id="UP000478546"/>
    </source>
</evidence>
<dbReference type="Proteomes" id="UP000478546">
    <property type="component" value="Unassembled WGS sequence"/>
</dbReference>
<keyword evidence="1" id="KW-1133">Transmembrane helix</keyword>
<keyword evidence="3" id="KW-1185">Reference proteome</keyword>
<dbReference type="EMBL" id="JAAEAA010000003">
    <property type="protein sequence ID" value="NDK54976.1"/>
    <property type="molecule type" value="Genomic_DNA"/>
</dbReference>
<reference evidence="2 3" key="1">
    <citation type="submission" date="2020-01" db="EMBL/GenBank/DDBJ databases">
        <authorList>
            <person name="Kim M.K."/>
        </authorList>
    </citation>
    <scope>NUCLEOTIDE SEQUENCE [LARGE SCALE GENOMIC DNA]</scope>
    <source>
        <strain evidence="2 3">BT213</strain>
    </source>
</reference>
<dbReference type="AlphaFoldDB" id="A0A6B2H2Y2"/>